<dbReference type="InterPro" id="IPR023796">
    <property type="entry name" value="Serpin_dom"/>
</dbReference>
<dbReference type="OrthoDB" id="671595at2759"/>
<dbReference type="InterPro" id="IPR000215">
    <property type="entry name" value="Serpin_fam"/>
</dbReference>
<dbReference type="PROSITE" id="PS00284">
    <property type="entry name" value="SERPIN"/>
    <property type="match status" value="1"/>
</dbReference>
<sequence>MKSCQLLRAQASTSAFTYAIFLSSNTAIMNFRLLLLLVASSKITSAEPIFPSINSFANRLYNVLPKKDNLVFSPLSLHDSLSIAYEGAAGNTASSIRNALNLSEPARSYRKMLGMLRLPMDICLEVASRIFIADDVKLKKAFRSILNDFFSDVQNINFTQTTKAAEQINYWVKATTHNKINQLIEETNINEDSRALLLSAVYFKGEWMRKFPRAHMSEFYVTETETIRCLTMEHSRKAYYGENENLDVQILRIPYKDNRFAFVLLLPRTINGLAVLEEKLKDSDLAALALMTTKQRVRIVLPKFQVESSFSFNAPLKQLGFSEIFSNGANFTKMVENEDLKVDEIIQKAVIDFNEVGTEVTAANAAAIVRKSAERFVVEFKANHPFIFYITFKPENESDASTFLLLFMGKVTVPVYLQENPNLSV</sequence>
<evidence type="ECO:0000256" key="4">
    <source>
        <dbReference type="RuleBase" id="RU000411"/>
    </source>
</evidence>
<comment type="similarity">
    <text evidence="1 4">Belongs to the serpin family.</text>
</comment>
<dbReference type="SUPFAM" id="SSF56574">
    <property type="entry name" value="Serpins"/>
    <property type="match status" value="1"/>
</dbReference>
<dbReference type="GO" id="GO:0004867">
    <property type="term" value="F:serine-type endopeptidase inhibitor activity"/>
    <property type="evidence" value="ECO:0007669"/>
    <property type="project" value="UniProtKB-KW"/>
</dbReference>
<organism evidence="6 7">
    <name type="scientific">Oryctes borbonicus</name>
    <dbReference type="NCBI Taxonomy" id="1629725"/>
    <lineage>
        <taxon>Eukaryota</taxon>
        <taxon>Metazoa</taxon>
        <taxon>Ecdysozoa</taxon>
        <taxon>Arthropoda</taxon>
        <taxon>Hexapoda</taxon>
        <taxon>Insecta</taxon>
        <taxon>Pterygota</taxon>
        <taxon>Neoptera</taxon>
        <taxon>Endopterygota</taxon>
        <taxon>Coleoptera</taxon>
        <taxon>Polyphaga</taxon>
        <taxon>Scarabaeiformia</taxon>
        <taxon>Scarabaeidae</taxon>
        <taxon>Dynastinae</taxon>
        <taxon>Oryctes</taxon>
    </lineage>
</organism>
<keyword evidence="7" id="KW-1185">Reference proteome</keyword>
<dbReference type="Proteomes" id="UP000051574">
    <property type="component" value="Unassembled WGS sequence"/>
</dbReference>
<comment type="caution">
    <text evidence="6">The sequence shown here is derived from an EMBL/GenBank/DDBJ whole genome shotgun (WGS) entry which is preliminary data.</text>
</comment>
<gene>
    <name evidence="6" type="ORF">AMK59_4339</name>
</gene>
<dbReference type="EMBL" id="LJIG01009821">
    <property type="protein sequence ID" value="KRT82314.1"/>
    <property type="molecule type" value="Genomic_DNA"/>
</dbReference>
<dbReference type="GO" id="GO:0005615">
    <property type="term" value="C:extracellular space"/>
    <property type="evidence" value="ECO:0007669"/>
    <property type="project" value="InterPro"/>
</dbReference>
<evidence type="ECO:0000313" key="6">
    <source>
        <dbReference type="EMBL" id="KRT82314.1"/>
    </source>
</evidence>
<evidence type="ECO:0000256" key="2">
    <source>
        <dbReference type="ARBA" id="ARBA00022690"/>
    </source>
</evidence>
<dbReference type="CDD" id="cd19601">
    <property type="entry name" value="serpin42Da-like"/>
    <property type="match status" value="1"/>
</dbReference>
<dbReference type="InterPro" id="IPR042185">
    <property type="entry name" value="Serpin_sf_2"/>
</dbReference>
<keyword evidence="3" id="KW-0722">Serine protease inhibitor</keyword>
<feature type="domain" description="Serpin" evidence="5">
    <location>
        <begin position="58"/>
        <end position="414"/>
    </location>
</feature>
<protein>
    <recommendedName>
        <fullName evidence="5">Serpin domain-containing protein</fullName>
    </recommendedName>
</protein>
<keyword evidence="2" id="KW-0646">Protease inhibitor</keyword>
<dbReference type="Pfam" id="PF00079">
    <property type="entry name" value="Serpin"/>
    <property type="match status" value="1"/>
</dbReference>
<evidence type="ECO:0000256" key="3">
    <source>
        <dbReference type="ARBA" id="ARBA00022900"/>
    </source>
</evidence>
<evidence type="ECO:0000259" key="5">
    <source>
        <dbReference type="SMART" id="SM00093"/>
    </source>
</evidence>
<dbReference type="PANTHER" id="PTHR11461:SF211">
    <property type="entry name" value="GH10112P-RELATED"/>
    <property type="match status" value="1"/>
</dbReference>
<dbReference type="InterPro" id="IPR023795">
    <property type="entry name" value="Serpin_CS"/>
</dbReference>
<evidence type="ECO:0000313" key="7">
    <source>
        <dbReference type="Proteomes" id="UP000051574"/>
    </source>
</evidence>
<evidence type="ECO:0000256" key="1">
    <source>
        <dbReference type="ARBA" id="ARBA00009500"/>
    </source>
</evidence>
<name>A0A0T6B4I3_9SCAR</name>
<dbReference type="InterPro" id="IPR042178">
    <property type="entry name" value="Serpin_sf_1"/>
</dbReference>
<dbReference type="Gene3D" id="3.30.497.10">
    <property type="entry name" value="Antithrombin, subunit I, domain 2"/>
    <property type="match status" value="1"/>
</dbReference>
<dbReference type="SMART" id="SM00093">
    <property type="entry name" value="SERPIN"/>
    <property type="match status" value="1"/>
</dbReference>
<dbReference type="Gene3D" id="2.30.39.10">
    <property type="entry name" value="Alpha-1-antitrypsin, domain 1"/>
    <property type="match status" value="1"/>
</dbReference>
<reference evidence="6 7" key="1">
    <citation type="submission" date="2015-09" db="EMBL/GenBank/DDBJ databases">
        <title>Draft genome of the scarab beetle Oryctes borbonicus.</title>
        <authorList>
            <person name="Meyer J.M."/>
            <person name="Markov G.V."/>
            <person name="Baskaran P."/>
            <person name="Herrmann M."/>
            <person name="Sommer R.J."/>
            <person name="Roedelsperger C."/>
        </authorList>
    </citation>
    <scope>NUCLEOTIDE SEQUENCE [LARGE SCALE GENOMIC DNA]</scope>
    <source>
        <strain evidence="6">OB123</strain>
        <tissue evidence="6">Whole animal</tissue>
    </source>
</reference>
<dbReference type="PANTHER" id="PTHR11461">
    <property type="entry name" value="SERINE PROTEASE INHIBITOR, SERPIN"/>
    <property type="match status" value="1"/>
</dbReference>
<accession>A0A0T6B4I3</accession>
<dbReference type="InterPro" id="IPR036186">
    <property type="entry name" value="Serpin_sf"/>
</dbReference>
<dbReference type="AlphaFoldDB" id="A0A0T6B4I3"/>
<proteinExistence type="inferred from homology"/>